<protein>
    <submittedName>
        <fullName evidence="2">Uncharacterized protein</fullName>
    </submittedName>
</protein>
<dbReference type="AlphaFoldDB" id="A0A182MQV5"/>
<keyword evidence="1" id="KW-1133">Transmembrane helix</keyword>
<proteinExistence type="predicted"/>
<reference evidence="2" key="2">
    <citation type="submission" date="2020-05" db="UniProtKB">
        <authorList>
            <consortium name="EnsemblMetazoa"/>
        </authorList>
    </citation>
    <scope>IDENTIFICATION</scope>
    <source>
        <strain evidence="2">A-37</strain>
    </source>
</reference>
<evidence type="ECO:0000313" key="2">
    <source>
        <dbReference type="EnsemblMetazoa" id="ACUA024090-PA"/>
    </source>
</evidence>
<dbReference type="VEuPathDB" id="VectorBase:ACUA024090"/>
<evidence type="ECO:0000256" key="1">
    <source>
        <dbReference type="SAM" id="Phobius"/>
    </source>
</evidence>
<evidence type="ECO:0000313" key="3">
    <source>
        <dbReference type="Proteomes" id="UP000075883"/>
    </source>
</evidence>
<dbReference type="EMBL" id="AXCM01000138">
    <property type="status" value="NOT_ANNOTATED_CDS"/>
    <property type="molecule type" value="Genomic_DNA"/>
</dbReference>
<feature type="transmembrane region" description="Helical" evidence="1">
    <location>
        <begin position="84"/>
        <end position="105"/>
    </location>
</feature>
<dbReference type="Proteomes" id="UP000075883">
    <property type="component" value="Unassembled WGS sequence"/>
</dbReference>
<dbReference type="EnsemblMetazoa" id="ACUA024090-RA">
    <property type="protein sequence ID" value="ACUA024090-PA"/>
    <property type="gene ID" value="ACUA024090"/>
</dbReference>
<name>A0A182MQV5_9DIPT</name>
<keyword evidence="3" id="KW-1185">Reference proteome</keyword>
<reference evidence="3" key="1">
    <citation type="submission" date="2013-09" db="EMBL/GenBank/DDBJ databases">
        <title>The Genome Sequence of Anopheles culicifacies species A.</title>
        <authorList>
            <consortium name="The Broad Institute Genomics Platform"/>
            <person name="Neafsey D.E."/>
            <person name="Besansky N."/>
            <person name="Howell P."/>
            <person name="Walton C."/>
            <person name="Young S.K."/>
            <person name="Zeng Q."/>
            <person name="Gargeya S."/>
            <person name="Fitzgerald M."/>
            <person name="Haas B."/>
            <person name="Abouelleil A."/>
            <person name="Allen A.W."/>
            <person name="Alvarado L."/>
            <person name="Arachchi H.M."/>
            <person name="Berlin A.M."/>
            <person name="Chapman S.B."/>
            <person name="Gainer-Dewar J."/>
            <person name="Goldberg J."/>
            <person name="Griggs A."/>
            <person name="Gujja S."/>
            <person name="Hansen M."/>
            <person name="Howarth C."/>
            <person name="Imamovic A."/>
            <person name="Ireland A."/>
            <person name="Larimer J."/>
            <person name="McCowan C."/>
            <person name="Murphy C."/>
            <person name="Pearson M."/>
            <person name="Poon T.W."/>
            <person name="Priest M."/>
            <person name="Roberts A."/>
            <person name="Saif S."/>
            <person name="Shea T."/>
            <person name="Sisk P."/>
            <person name="Sykes S."/>
            <person name="Wortman J."/>
            <person name="Nusbaum C."/>
            <person name="Birren B."/>
        </authorList>
    </citation>
    <scope>NUCLEOTIDE SEQUENCE [LARGE SCALE GENOMIC DNA]</scope>
    <source>
        <strain evidence="3">A-37</strain>
    </source>
</reference>
<organism evidence="2 3">
    <name type="scientific">Anopheles culicifacies</name>
    <dbReference type="NCBI Taxonomy" id="139723"/>
    <lineage>
        <taxon>Eukaryota</taxon>
        <taxon>Metazoa</taxon>
        <taxon>Ecdysozoa</taxon>
        <taxon>Arthropoda</taxon>
        <taxon>Hexapoda</taxon>
        <taxon>Insecta</taxon>
        <taxon>Pterygota</taxon>
        <taxon>Neoptera</taxon>
        <taxon>Endopterygota</taxon>
        <taxon>Diptera</taxon>
        <taxon>Nematocera</taxon>
        <taxon>Culicoidea</taxon>
        <taxon>Culicidae</taxon>
        <taxon>Anophelinae</taxon>
        <taxon>Anopheles</taxon>
        <taxon>culicifacies species complex</taxon>
    </lineage>
</organism>
<accession>A0A182MQV5</accession>
<sequence>MRIGFLEKTGTSILGAYADEPARAQPCLAELDLDPVRLIGDGGEGPTLGPITGIEFTVAPAVDRDHFYAAQSFGTRPCSVEMHYAHWLATMSRIIVVVIVTVGYTGESNVAVGLDEHLLSATSLIWWIAVVGVAVRCW</sequence>
<keyword evidence="1" id="KW-0812">Transmembrane</keyword>
<feature type="transmembrane region" description="Helical" evidence="1">
    <location>
        <begin position="117"/>
        <end position="135"/>
    </location>
</feature>
<keyword evidence="1" id="KW-0472">Membrane</keyword>